<dbReference type="InterPro" id="IPR001878">
    <property type="entry name" value="Znf_CCHC"/>
</dbReference>
<protein>
    <submittedName>
        <fullName evidence="4">Integrase, catalytic region, zinc finger, CCHC-type, peptidase aspartic, catalytic</fullName>
    </submittedName>
</protein>
<name>A0A6L2NBE6_TANCI</name>
<dbReference type="InterPro" id="IPR025724">
    <property type="entry name" value="GAG-pre-integrase_dom"/>
</dbReference>
<feature type="non-terminal residue" evidence="4">
    <location>
        <position position="1"/>
    </location>
</feature>
<comment type="caution">
    <text evidence="4">The sequence shown here is derived from an EMBL/GenBank/DDBJ whole genome shotgun (WGS) entry which is preliminary data.</text>
</comment>
<organism evidence="4">
    <name type="scientific">Tanacetum cinerariifolium</name>
    <name type="common">Dalmatian daisy</name>
    <name type="synonym">Chrysanthemum cinerariifolium</name>
    <dbReference type="NCBI Taxonomy" id="118510"/>
    <lineage>
        <taxon>Eukaryota</taxon>
        <taxon>Viridiplantae</taxon>
        <taxon>Streptophyta</taxon>
        <taxon>Embryophyta</taxon>
        <taxon>Tracheophyta</taxon>
        <taxon>Spermatophyta</taxon>
        <taxon>Magnoliopsida</taxon>
        <taxon>eudicotyledons</taxon>
        <taxon>Gunneridae</taxon>
        <taxon>Pentapetalae</taxon>
        <taxon>asterids</taxon>
        <taxon>campanulids</taxon>
        <taxon>Asterales</taxon>
        <taxon>Asteraceae</taxon>
        <taxon>Asteroideae</taxon>
        <taxon>Anthemideae</taxon>
        <taxon>Anthemidinae</taxon>
        <taxon>Tanacetum</taxon>
    </lineage>
</organism>
<feature type="domain" description="CCHC-type" evidence="2">
    <location>
        <begin position="484"/>
        <end position="498"/>
    </location>
</feature>
<evidence type="ECO:0000259" key="2">
    <source>
        <dbReference type="Pfam" id="PF00098"/>
    </source>
</evidence>
<proteinExistence type="predicted"/>
<evidence type="ECO:0000313" key="4">
    <source>
        <dbReference type="EMBL" id="GEU82807.1"/>
    </source>
</evidence>
<accession>A0A6L2NBE6</accession>
<sequence length="1253" mass="142374">LSTFWDLTPSHIMEMKEKGSGVIEQATDEKLGRTVTRVALQRVFRHLRRHYEPYSQDFTHMELVDGEDRRTSAAVMTIEGLEKGEMVHILAGKLTTVVAMVIEQATDEKLGRTVTRVALQCVFRHLRRHYEPYSQDFTHMELVDGGDRRTSAAVMTREGLEKGEMVHILAGQLTTVVAMGTVLASCQISTLCVRKYCVTDLFSYAVSELGSELTSLADIQCAGSNTRPPMLDRSDFASWQQRIRLYFRCKENGVNILKSIDEGPFRMGTLRETLTEGTEGLSKDIYSIINHYTDAKDIWDNVKILLEGSELTKEDRESQLMQLNSKFVNNMLPELGRFVTAVKLNRGLRDSNYDQLYAYLKQHEANANENKIMLDRFTQHTVDPLALMISLTNDLIKNLTNTLALLTQSYKTYLPQINNQLRTSSNPRNQATIQDGRVVVQNVQGRYNRGQGYNARGAGAAGYGGAQNIVGYANPGQERQIKWYNCNGIGHLARNCTQPKRPQNSEYYKDKMLLMQAQENGVALDEEQLLFIAGGQDNAVDEDVDDQPTPTAQTMFMANLSSTYHVYDEADPSYDSDILSEYVKDNVVSLVQSNVSSVPNDAYMMILNDMHEQPAQHVFVTTQNNVIDKSLTAELATYKEQVEMYERRARFELTEREQKIDEQLGIVITDHNIKEENLKKELHYVKMQLASTINHNKSMVEEVTKRDEIERKNLLIANDNLITDCLSKDVFYTATDFVLTVSRFPAMHEPLNAAQKRIAELESKNSNPQNKIQNDDHDTKELHAKINALHDLNECWRAKNEAVKRHYKELYDSIKITCAKNIETTNSLLTEVANLKGQLTKHHKLNCVAVSAESKVLAPGIYGIDIEPILPRIRNNREVHLDYLKHLKESVETLRAIVEEAKVERPLDKSLASACLYTKHSQELLEYVIGTCPKDFNQRDKKHDATPVTRKKQVTFVDPCETSTNNTLTHVKHQTNEPAIPSTGVNGATAASGSKPMSNTKKTDLLKLYSIYIKTPTEIEDPVYQTLYVCLVSNAGHTDCPLVFELRLFKHMMGDRSRRRNFIKKFIGTVRFENDHFGAIMEYEDYVIGDSVISTVYYVEGLGHNLFYVRQFCDSDLEVAFRKHSCYVRDTNGIELIKGSHGSNLYTILVEDIMKSSPIGLLSKASKTKSWLWHRRLNHLNFGTINDLARKDLVRGLPRLKFEKDHPCSACQLEKSKKHTHSPKTENINLKVLNTLHMDLCGPIRVQTSNGKK</sequence>
<dbReference type="AlphaFoldDB" id="A0A6L2NBE6"/>
<evidence type="ECO:0000259" key="3">
    <source>
        <dbReference type="Pfam" id="PF13976"/>
    </source>
</evidence>
<gene>
    <name evidence="4" type="ORF">Tci_054785</name>
</gene>
<feature type="domain" description="GAG-pre-integrase" evidence="3">
    <location>
        <begin position="1145"/>
        <end position="1216"/>
    </location>
</feature>
<dbReference type="Pfam" id="PF13976">
    <property type="entry name" value="gag_pre-integrs"/>
    <property type="match status" value="1"/>
</dbReference>
<reference evidence="4" key="1">
    <citation type="journal article" date="2019" name="Sci. Rep.">
        <title>Draft genome of Tanacetum cinerariifolium, the natural source of mosquito coil.</title>
        <authorList>
            <person name="Yamashiro T."/>
            <person name="Shiraishi A."/>
            <person name="Satake H."/>
            <person name="Nakayama K."/>
        </authorList>
    </citation>
    <scope>NUCLEOTIDE SEQUENCE</scope>
</reference>
<dbReference type="GO" id="GO:0003676">
    <property type="term" value="F:nucleic acid binding"/>
    <property type="evidence" value="ECO:0007669"/>
    <property type="project" value="InterPro"/>
</dbReference>
<dbReference type="EMBL" id="BKCJ010008553">
    <property type="protein sequence ID" value="GEU82807.1"/>
    <property type="molecule type" value="Genomic_DNA"/>
</dbReference>
<dbReference type="Pfam" id="PF00098">
    <property type="entry name" value="zf-CCHC"/>
    <property type="match status" value="1"/>
</dbReference>
<feature type="compositionally biased region" description="Polar residues" evidence="1">
    <location>
        <begin position="983"/>
        <end position="996"/>
    </location>
</feature>
<dbReference type="GO" id="GO:0008270">
    <property type="term" value="F:zinc ion binding"/>
    <property type="evidence" value="ECO:0007669"/>
    <property type="project" value="InterPro"/>
</dbReference>
<feature type="region of interest" description="Disordered" evidence="1">
    <location>
        <begin position="977"/>
        <end position="996"/>
    </location>
</feature>
<evidence type="ECO:0000256" key="1">
    <source>
        <dbReference type="SAM" id="MobiDB-lite"/>
    </source>
</evidence>